<evidence type="ECO:0008006" key="4">
    <source>
        <dbReference type="Google" id="ProtNLM"/>
    </source>
</evidence>
<proteinExistence type="predicted"/>
<evidence type="ECO:0000313" key="3">
    <source>
        <dbReference type="Proteomes" id="UP001409585"/>
    </source>
</evidence>
<keyword evidence="1" id="KW-0812">Transmembrane</keyword>
<keyword evidence="3" id="KW-1185">Reference proteome</keyword>
<dbReference type="AlphaFoldDB" id="A0AAV3U2J7"/>
<comment type="caution">
    <text evidence="2">The sequence shown here is derived from an EMBL/GenBank/DDBJ whole genome shotgun (WGS) entry which is preliminary data.</text>
</comment>
<reference evidence="3" key="1">
    <citation type="journal article" date="2019" name="Int. J. Syst. Evol. Microbiol.">
        <title>The Global Catalogue of Microorganisms (GCM) 10K type strain sequencing project: providing services to taxonomists for standard genome sequencing and annotation.</title>
        <authorList>
            <consortium name="The Broad Institute Genomics Platform"/>
            <consortium name="The Broad Institute Genome Sequencing Center for Infectious Disease"/>
            <person name="Wu L."/>
            <person name="Ma J."/>
        </authorList>
    </citation>
    <scope>NUCLEOTIDE SEQUENCE [LARGE SCALE GENOMIC DNA]</scope>
    <source>
        <strain evidence="3">JCM 19134</strain>
    </source>
</reference>
<feature type="transmembrane region" description="Helical" evidence="1">
    <location>
        <begin position="12"/>
        <end position="35"/>
    </location>
</feature>
<dbReference type="Proteomes" id="UP001409585">
    <property type="component" value="Unassembled WGS sequence"/>
</dbReference>
<organism evidence="2 3">
    <name type="scientific">Halioxenophilus aromaticivorans</name>
    <dbReference type="NCBI Taxonomy" id="1306992"/>
    <lineage>
        <taxon>Bacteria</taxon>
        <taxon>Pseudomonadati</taxon>
        <taxon>Pseudomonadota</taxon>
        <taxon>Gammaproteobacteria</taxon>
        <taxon>Alteromonadales</taxon>
        <taxon>Alteromonadaceae</taxon>
        <taxon>Halioxenophilus</taxon>
    </lineage>
</organism>
<evidence type="ECO:0000256" key="1">
    <source>
        <dbReference type="SAM" id="Phobius"/>
    </source>
</evidence>
<dbReference type="EMBL" id="BAABLX010000017">
    <property type="protein sequence ID" value="GAA4943523.1"/>
    <property type="molecule type" value="Genomic_DNA"/>
</dbReference>
<feature type="transmembrane region" description="Helical" evidence="1">
    <location>
        <begin position="120"/>
        <end position="138"/>
    </location>
</feature>
<evidence type="ECO:0000313" key="2">
    <source>
        <dbReference type="EMBL" id="GAA4943523.1"/>
    </source>
</evidence>
<feature type="transmembrane region" description="Helical" evidence="1">
    <location>
        <begin position="77"/>
        <end position="100"/>
    </location>
</feature>
<keyword evidence="1" id="KW-1133">Transmembrane helix</keyword>
<gene>
    <name evidence="2" type="ORF">GCM10025791_22950</name>
</gene>
<accession>A0AAV3U2J7</accession>
<protein>
    <recommendedName>
        <fullName evidence="4">DUF2798 domain-containing protein</fullName>
    </recommendedName>
</protein>
<name>A0AAV3U2J7_9ALTE</name>
<keyword evidence="1" id="KW-0472">Membrane</keyword>
<sequence>MPPFTFQTLAREALISAVINSAFSFLFAFLLFRQLVTVPAAEIVKDGLVQTAFVVFFAAAIPSLITRAKHKLAVKVWPILLVSLLAAIMLALIMQSVHGLVFNAGSIESLGFTQFVGFKLIYAFVVSIVVTPLALFTLDKVASKNQAHQSQCA</sequence>
<feature type="transmembrane region" description="Helical" evidence="1">
    <location>
        <begin position="47"/>
        <end position="65"/>
    </location>
</feature>
<dbReference type="RefSeq" id="WP_345421878.1">
    <property type="nucleotide sequence ID" value="NZ_AP031496.1"/>
</dbReference>